<protein>
    <recommendedName>
        <fullName evidence="1">glutathione-specific gamma-glutamylcyclotransferase</fullName>
        <ecNumber evidence="1">4.3.2.7</ecNumber>
    </recommendedName>
</protein>
<dbReference type="EMBL" id="JAUSUH010000002">
    <property type="protein sequence ID" value="MDQ0346462.1"/>
    <property type="molecule type" value="Genomic_DNA"/>
</dbReference>
<sequence length="199" mass="21770">MPSSPDSTLLQVPAMPAAGLLAHPPAPGEPLWVFGYGSLMWNPGFAYEERVPGKLIGAHRSFCVKSVHWRGTPEKPGLVLGLDRGGACVGIAFRVAPDTAEATLAYLREREQVTNIYREAVRRVWLKDGSERAVPAVVFLVDRGHAQYAGRLSAEERLHLIRQGHGIGGPNADYVTATAQHLAELGIRDPELHWLVERL</sequence>
<organism evidence="3 4">
    <name type="scientific">Ancylobacter vacuolatus</name>
    <dbReference type="NCBI Taxonomy" id="223389"/>
    <lineage>
        <taxon>Bacteria</taxon>
        <taxon>Pseudomonadati</taxon>
        <taxon>Pseudomonadota</taxon>
        <taxon>Alphaproteobacteria</taxon>
        <taxon>Hyphomicrobiales</taxon>
        <taxon>Xanthobacteraceae</taxon>
        <taxon>Ancylobacter</taxon>
    </lineage>
</organism>
<keyword evidence="2" id="KW-0456">Lyase</keyword>
<dbReference type="PANTHER" id="PTHR12192:SF2">
    <property type="entry name" value="GLUTATHIONE-SPECIFIC GAMMA-GLUTAMYLCYCLOTRANSFERASE 2"/>
    <property type="match status" value="1"/>
</dbReference>
<evidence type="ECO:0000256" key="1">
    <source>
        <dbReference type="ARBA" id="ARBA00012344"/>
    </source>
</evidence>
<keyword evidence="4" id="KW-1185">Reference proteome</keyword>
<dbReference type="InterPro" id="IPR013024">
    <property type="entry name" value="GGCT-like"/>
</dbReference>
<reference evidence="3 4" key="1">
    <citation type="submission" date="2023-07" db="EMBL/GenBank/DDBJ databases">
        <title>Genomic Encyclopedia of Type Strains, Phase IV (KMG-IV): sequencing the most valuable type-strain genomes for metagenomic binning, comparative biology and taxonomic classification.</title>
        <authorList>
            <person name="Goeker M."/>
        </authorList>
    </citation>
    <scope>NUCLEOTIDE SEQUENCE [LARGE SCALE GENOMIC DNA]</scope>
    <source>
        <strain evidence="3 4">DSM 1277</strain>
    </source>
</reference>
<dbReference type="InterPro" id="IPR036568">
    <property type="entry name" value="GGCT-like_sf"/>
</dbReference>
<gene>
    <name evidence="3" type="ORF">J2S76_000879</name>
</gene>
<dbReference type="CDD" id="cd06661">
    <property type="entry name" value="GGCT_like"/>
    <property type="match status" value="1"/>
</dbReference>
<dbReference type="Pfam" id="PF04752">
    <property type="entry name" value="ChaC"/>
    <property type="match status" value="1"/>
</dbReference>
<dbReference type="PANTHER" id="PTHR12192">
    <property type="entry name" value="CATION TRANSPORT PROTEIN CHAC-RELATED"/>
    <property type="match status" value="1"/>
</dbReference>
<accession>A0ABU0DDF7</accession>
<dbReference type="Proteomes" id="UP001238467">
    <property type="component" value="Unassembled WGS sequence"/>
</dbReference>
<dbReference type="Gene3D" id="3.10.490.10">
    <property type="entry name" value="Gamma-glutamyl cyclotransferase-like"/>
    <property type="match status" value="1"/>
</dbReference>
<evidence type="ECO:0000313" key="4">
    <source>
        <dbReference type="Proteomes" id="UP001238467"/>
    </source>
</evidence>
<evidence type="ECO:0000256" key="2">
    <source>
        <dbReference type="ARBA" id="ARBA00023239"/>
    </source>
</evidence>
<evidence type="ECO:0000313" key="3">
    <source>
        <dbReference type="EMBL" id="MDQ0346462.1"/>
    </source>
</evidence>
<comment type="caution">
    <text evidence="3">The sequence shown here is derived from an EMBL/GenBank/DDBJ whole genome shotgun (WGS) entry which is preliminary data.</text>
</comment>
<dbReference type="EC" id="4.3.2.7" evidence="1"/>
<dbReference type="SUPFAM" id="SSF110857">
    <property type="entry name" value="Gamma-glutamyl cyclotransferase-like"/>
    <property type="match status" value="1"/>
</dbReference>
<dbReference type="InterPro" id="IPR006840">
    <property type="entry name" value="ChaC"/>
</dbReference>
<proteinExistence type="predicted"/>
<name>A0ABU0DDF7_9HYPH</name>